<dbReference type="InterPro" id="IPR038538">
    <property type="entry name" value="MTERF_sf"/>
</dbReference>
<dbReference type="GO" id="GO:0003676">
    <property type="term" value="F:nucleic acid binding"/>
    <property type="evidence" value="ECO:0007669"/>
    <property type="project" value="InterPro"/>
</dbReference>
<keyword evidence="2" id="KW-0806">Transcription termination</keyword>
<proteinExistence type="inferred from homology"/>
<sequence>MKRCPRLMGYNPCDILSPNINTLLDNGVAECNIASALCSMPLTFVTSPDKFKVNVEEAKEMGFDPSKPIFMAALFAMSGISKPTFKSKIEAFKKFGWTEEEVSEAFHRYPKFMLVSKDKSMVTMDFLVNKMGFPSSVIVKRPRILEMSMENRIVPRGLFAIDLLSKGVIKCINVQPLLGTTDRLFVEKFINRHKAEASQLLKLYHEKLDLSKNWRLIHWWKTIIVLIVERACFLIWRTDSWLKVMEQSVNPGVRRLVVLGAGSNRVDGISRLPTFSASYSA</sequence>
<evidence type="ECO:0000256" key="3">
    <source>
        <dbReference type="ARBA" id="ARBA00022946"/>
    </source>
</evidence>
<keyword evidence="3" id="KW-0809">Transit peptide</keyword>
<dbReference type="Proteomes" id="UP000436088">
    <property type="component" value="Unassembled WGS sequence"/>
</dbReference>
<dbReference type="GO" id="GO:0006353">
    <property type="term" value="P:DNA-templated transcription termination"/>
    <property type="evidence" value="ECO:0007669"/>
    <property type="project" value="UniProtKB-KW"/>
</dbReference>
<gene>
    <name evidence="4" type="ORF">F3Y22_tig00116962pilonHSYRG01077</name>
</gene>
<name>A0A6A2WWQ4_HIBSY</name>
<keyword evidence="2" id="KW-0804">Transcription</keyword>
<evidence type="ECO:0000256" key="2">
    <source>
        <dbReference type="ARBA" id="ARBA00022472"/>
    </source>
</evidence>
<evidence type="ECO:0000313" key="5">
    <source>
        <dbReference type="Proteomes" id="UP000436088"/>
    </source>
</evidence>
<dbReference type="Gene3D" id="1.25.70.10">
    <property type="entry name" value="Transcription termination factor 3, mitochondrial"/>
    <property type="match status" value="1"/>
</dbReference>
<protein>
    <submittedName>
        <fullName evidence="4">Mitochondrial transcription termination factor family protein, putative isoform 2</fullName>
    </submittedName>
</protein>
<dbReference type="EMBL" id="VEPZ02001737">
    <property type="protein sequence ID" value="KAE8659780.1"/>
    <property type="molecule type" value="Genomic_DNA"/>
</dbReference>
<evidence type="ECO:0000256" key="1">
    <source>
        <dbReference type="ARBA" id="ARBA00007692"/>
    </source>
</evidence>
<dbReference type="PANTHER" id="PTHR13068">
    <property type="entry name" value="CGI-12 PROTEIN-RELATED"/>
    <property type="match status" value="1"/>
</dbReference>
<comment type="similarity">
    <text evidence="1">Belongs to the mTERF family.</text>
</comment>
<organism evidence="4 5">
    <name type="scientific">Hibiscus syriacus</name>
    <name type="common">Rose of Sharon</name>
    <dbReference type="NCBI Taxonomy" id="106335"/>
    <lineage>
        <taxon>Eukaryota</taxon>
        <taxon>Viridiplantae</taxon>
        <taxon>Streptophyta</taxon>
        <taxon>Embryophyta</taxon>
        <taxon>Tracheophyta</taxon>
        <taxon>Spermatophyta</taxon>
        <taxon>Magnoliopsida</taxon>
        <taxon>eudicotyledons</taxon>
        <taxon>Gunneridae</taxon>
        <taxon>Pentapetalae</taxon>
        <taxon>rosids</taxon>
        <taxon>malvids</taxon>
        <taxon>Malvales</taxon>
        <taxon>Malvaceae</taxon>
        <taxon>Malvoideae</taxon>
        <taxon>Hibiscus</taxon>
    </lineage>
</organism>
<dbReference type="FunFam" id="1.25.70.10:FF:000001">
    <property type="entry name" value="Mitochondrial transcription termination factor-like"/>
    <property type="match status" value="1"/>
</dbReference>
<dbReference type="InterPro" id="IPR003690">
    <property type="entry name" value="MTERF"/>
</dbReference>
<evidence type="ECO:0000313" key="4">
    <source>
        <dbReference type="EMBL" id="KAE8659780.1"/>
    </source>
</evidence>
<dbReference type="PANTHER" id="PTHR13068:SF204">
    <property type="entry name" value="TRANSCRIPTION TERMINATION FACTOR FAMILY PROTEIN, PUTATIVE ISOFORM 1-RELATED"/>
    <property type="match status" value="1"/>
</dbReference>
<dbReference type="SMART" id="SM00733">
    <property type="entry name" value="Mterf"/>
    <property type="match status" value="4"/>
</dbReference>
<reference evidence="4" key="1">
    <citation type="submission" date="2019-09" db="EMBL/GenBank/DDBJ databases">
        <title>Draft genome information of white flower Hibiscus syriacus.</title>
        <authorList>
            <person name="Kim Y.-M."/>
        </authorList>
    </citation>
    <scope>NUCLEOTIDE SEQUENCE [LARGE SCALE GENOMIC DNA]</scope>
    <source>
        <strain evidence="4">YM2019G1</strain>
    </source>
</reference>
<accession>A0A6A2WWQ4</accession>
<dbReference type="AlphaFoldDB" id="A0A6A2WWQ4"/>
<keyword evidence="5" id="KW-1185">Reference proteome</keyword>
<dbReference type="Pfam" id="PF02536">
    <property type="entry name" value="mTERF"/>
    <property type="match status" value="1"/>
</dbReference>
<comment type="caution">
    <text evidence="4">The sequence shown here is derived from an EMBL/GenBank/DDBJ whole genome shotgun (WGS) entry which is preliminary data.</text>
</comment>
<keyword evidence="2" id="KW-0805">Transcription regulation</keyword>